<sequence>MNHMYKQLMDSTEDLLYRVRIYDRNLEKSDEILQMDEAYSCVRQAFDTIDVRQDNSGRVERLAARLQQMRTRLITMMEDLLYTA</sequence>
<evidence type="ECO:0000313" key="2">
    <source>
        <dbReference type="Proteomes" id="UP000558113"/>
    </source>
</evidence>
<dbReference type="EMBL" id="JAAAMU010000017">
    <property type="protein sequence ID" value="NBC72198.1"/>
    <property type="molecule type" value="Genomic_DNA"/>
</dbReference>
<dbReference type="Proteomes" id="UP000558113">
    <property type="component" value="Unassembled WGS sequence"/>
</dbReference>
<keyword evidence="2" id="KW-1185">Reference proteome</keyword>
<name>A0A7X5BZ14_9BACL</name>
<organism evidence="1 2">
    <name type="scientific">Paenibacillus sacheonensis</name>
    <dbReference type="NCBI Taxonomy" id="742054"/>
    <lineage>
        <taxon>Bacteria</taxon>
        <taxon>Bacillati</taxon>
        <taxon>Bacillota</taxon>
        <taxon>Bacilli</taxon>
        <taxon>Bacillales</taxon>
        <taxon>Paenibacillaceae</taxon>
        <taxon>Paenibacillus</taxon>
    </lineage>
</organism>
<dbReference type="AlphaFoldDB" id="A0A7X5BZ14"/>
<evidence type="ECO:0000313" key="1">
    <source>
        <dbReference type="EMBL" id="NBC72198.1"/>
    </source>
</evidence>
<gene>
    <name evidence="1" type="ORF">GT003_24650</name>
</gene>
<proteinExistence type="predicted"/>
<accession>A0A7X5BZ14</accession>
<comment type="caution">
    <text evidence="1">The sequence shown here is derived from an EMBL/GenBank/DDBJ whole genome shotgun (WGS) entry which is preliminary data.</text>
</comment>
<dbReference type="OrthoDB" id="2621275at2"/>
<protein>
    <submittedName>
        <fullName evidence="1">Uncharacterized protein</fullName>
    </submittedName>
</protein>
<dbReference type="RefSeq" id="WP_161702947.1">
    <property type="nucleotide sequence ID" value="NZ_JAAAMU010000017.1"/>
</dbReference>
<reference evidence="1 2" key="1">
    <citation type="submission" date="2020-01" db="EMBL/GenBank/DDBJ databases">
        <title>Paenibacillus soybeanensis sp. nov. isolated from the nodules of soybean (Glycine max(L.) Merr).</title>
        <authorList>
            <person name="Wang H."/>
        </authorList>
    </citation>
    <scope>NUCLEOTIDE SEQUENCE [LARGE SCALE GENOMIC DNA]</scope>
    <source>
        <strain evidence="1 2">DSM 23054</strain>
    </source>
</reference>